<dbReference type="RefSeq" id="WP_150950295.1">
    <property type="nucleotide sequence ID" value="NZ_VZRB01000012.1"/>
</dbReference>
<feature type="region of interest" description="Disordered" evidence="1">
    <location>
        <begin position="24"/>
        <end position="104"/>
    </location>
</feature>
<comment type="caution">
    <text evidence="4">The sequence shown here is derived from an EMBL/GenBank/DDBJ whole genome shotgun (WGS) entry which is preliminary data.</text>
</comment>
<protein>
    <recommendedName>
        <fullName evidence="6">Gram-positive cocci surface proteins LPxTG domain-containing protein</fullName>
    </recommendedName>
</protein>
<dbReference type="Proteomes" id="UP000442707">
    <property type="component" value="Unassembled WGS sequence"/>
</dbReference>
<feature type="signal peptide" evidence="3">
    <location>
        <begin position="1"/>
        <end position="26"/>
    </location>
</feature>
<proteinExistence type="predicted"/>
<sequence>MRSARILFATAAATAALAIAAPGAHAGDDWNKEDSSHSKKWEHDKPHGGMHTGGGALTAVGGDDWTKGEEDPAAEAEKPSKDWGHHKPHGGMHTGGGALAASDDEGTLATPGAAAGGLAVLAAAGAGVYALRRRNAAGRAS</sequence>
<keyword evidence="3" id="KW-0732">Signal</keyword>
<evidence type="ECO:0000256" key="1">
    <source>
        <dbReference type="SAM" id="MobiDB-lite"/>
    </source>
</evidence>
<evidence type="ECO:0000256" key="2">
    <source>
        <dbReference type="SAM" id="Phobius"/>
    </source>
</evidence>
<evidence type="ECO:0000313" key="5">
    <source>
        <dbReference type="Proteomes" id="UP000442707"/>
    </source>
</evidence>
<accession>A0A6H9UYV9</accession>
<evidence type="ECO:0000256" key="3">
    <source>
        <dbReference type="SAM" id="SignalP"/>
    </source>
</evidence>
<name>A0A6H9UYV9_9ACTN</name>
<feature type="compositionally biased region" description="Basic and acidic residues" evidence="1">
    <location>
        <begin position="26"/>
        <end position="47"/>
    </location>
</feature>
<feature type="chain" id="PRO_5026027216" description="Gram-positive cocci surface proteins LPxTG domain-containing protein" evidence="3">
    <location>
        <begin position="27"/>
        <end position="141"/>
    </location>
</feature>
<dbReference type="EMBL" id="VZRB01000012">
    <property type="protein sequence ID" value="KAB1145315.1"/>
    <property type="molecule type" value="Genomic_DNA"/>
</dbReference>
<keyword evidence="2" id="KW-0812">Transmembrane</keyword>
<keyword evidence="2" id="KW-0472">Membrane</keyword>
<evidence type="ECO:0008006" key="6">
    <source>
        <dbReference type="Google" id="ProtNLM"/>
    </source>
</evidence>
<reference evidence="4 5" key="1">
    <citation type="submission" date="2019-09" db="EMBL/GenBank/DDBJ databases">
        <title>Screening of Novel Bioactive Compounds from Soil-Associated.</title>
        <authorList>
            <person name="Zhao S."/>
        </authorList>
    </citation>
    <scope>NUCLEOTIDE SEQUENCE [LARGE SCALE GENOMIC DNA]</scope>
    <source>
        <strain evidence="4 5">HIT-DPA4</strain>
    </source>
</reference>
<keyword evidence="5" id="KW-1185">Reference proteome</keyword>
<evidence type="ECO:0000313" key="4">
    <source>
        <dbReference type="EMBL" id="KAB1145315.1"/>
    </source>
</evidence>
<organism evidence="4 5">
    <name type="scientific">Streptomyces luteolifulvus</name>
    <dbReference type="NCBI Taxonomy" id="2615112"/>
    <lineage>
        <taxon>Bacteria</taxon>
        <taxon>Bacillati</taxon>
        <taxon>Actinomycetota</taxon>
        <taxon>Actinomycetes</taxon>
        <taxon>Kitasatosporales</taxon>
        <taxon>Streptomycetaceae</taxon>
        <taxon>Streptomyces</taxon>
    </lineage>
</organism>
<feature type="transmembrane region" description="Helical" evidence="2">
    <location>
        <begin position="112"/>
        <end position="131"/>
    </location>
</feature>
<feature type="compositionally biased region" description="Basic and acidic residues" evidence="1">
    <location>
        <begin position="64"/>
        <end position="85"/>
    </location>
</feature>
<keyword evidence="2" id="KW-1133">Transmembrane helix</keyword>
<gene>
    <name evidence="4" type="ORF">F7R91_19255</name>
</gene>
<dbReference type="AlphaFoldDB" id="A0A6H9UYV9"/>